<dbReference type="GO" id="GO:0004493">
    <property type="term" value="F:methylmalonyl-CoA epimerase activity"/>
    <property type="evidence" value="ECO:0007669"/>
    <property type="project" value="TreeGrafter"/>
</dbReference>
<dbReference type="EMBL" id="JAPZBS010000002">
    <property type="protein sequence ID" value="KAJ5379917.1"/>
    <property type="molecule type" value="Genomic_DNA"/>
</dbReference>
<dbReference type="PANTHER" id="PTHR43048:SF3">
    <property type="entry name" value="METHYLMALONYL-COA EPIMERASE, MITOCHONDRIAL"/>
    <property type="match status" value="1"/>
</dbReference>
<dbReference type="RefSeq" id="XP_056557488.1">
    <property type="nucleotide sequence ID" value="XM_056695276.1"/>
</dbReference>
<accession>A0A9W9VFC7</accession>
<name>A0A9W9VFC7_9EURO</name>
<dbReference type="InterPro" id="IPR029068">
    <property type="entry name" value="Glyas_Bleomycin-R_OHBP_Dase"/>
</dbReference>
<evidence type="ECO:0000313" key="4">
    <source>
        <dbReference type="Proteomes" id="UP001147782"/>
    </source>
</evidence>
<dbReference type="Proteomes" id="UP001147782">
    <property type="component" value="Unassembled WGS sequence"/>
</dbReference>
<dbReference type="FunFam" id="3.10.180.10:FF:000039">
    <property type="entry name" value="Trihydroxytoluene oxygenase (AFU_orthologue AFUA_8G02470)"/>
    <property type="match status" value="1"/>
</dbReference>
<dbReference type="GO" id="GO:0005739">
    <property type="term" value="C:mitochondrion"/>
    <property type="evidence" value="ECO:0007669"/>
    <property type="project" value="TreeGrafter"/>
</dbReference>
<dbReference type="GeneID" id="81434453"/>
<evidence type="ECO:0000259" key="2">
    <source>
        <dbReference type="PROSITE" id="PS51819"/>
    </source>
</evidence>
<dbReference type="SUPFAM" id="SSF54593">
    <property type="entry name" value="Glyoxalase/Bleomycin resistance protein/Dihydroxybiphenyl dioxygenase"/>
    <property type="match status" value="1"/>
</dbReference>
<dbReference type="GO" id="GO:0046872">
    <property type="term" value="F:metal ion binding"/>
    <property type="evidence" value="ECO:0007669"/>
    <property type="project" value="UniProtKB-KW"/>
</dbReference>
<dbReference type="AlphaFoldDB" id="A0A9W9VFC7"/>
<dbReference type="OrthoDB" id="3360610at2759"/>
<evidence type="ECO:0000313" key="3">
    <source>
        <dbReference type="EMBL" id="KAJ5379917.1"/>
    </source>
</evidence>
<evidence type="ECO:0000256" key="1">
    <source>
        <dbReference type="ARBA" id="ARBA00022723"/>
    </source>
</evidence>
<dbReference type="GO" id="GO:0046491">
    <property type="term" value="P:L-methylmalonyl-CoA metabolic process"/>
    <property type="evidence" value="ECO:0007669"/>
    <property type="project" value="TreeGrafter"/>
</dbReference>
<keyword evidence="4" id="KW-1185">Reference proteome</keyword>
<proteinExistence type="predicted"/>
<reference evidence="3" key="1">
    <citation type="submission" date="2022-11" db="EMBL/GenBank/DDBJ databases">
        <authorList>
            <person name="Petersen C."/>
        </authorList>
    </citation>
    <scope>NUCLEOTIDE SEQUENCE</scope>
    <source>
        <strain evidence="3">IBT 29864</strain>
    </source>
</reference>
<dbReference type="PROSITE" id="PS51819">
    <property type="entry name" value="VOC"/>
    <property type="match status" value="1"/>
</dbReference>
<organism evidence="3 4">
    <name type="scientific">Penicillium cataractarum</name>
    <dbReference type="NCBI Taxonomy" id="2100454"/>
    <lineage>
        <taxon>Eukaryota</taxon>
        <taxon>Fungi</taxon>
        <taxon>Dikarya</taxon>
        <taxon>Ascomycota</taxon>
        <taxon>Pezizomycotina</taxon>
        <taxon>Eurotiomycetes</taxon>
        <taxon>Eurotiomycetidae</taxon>
        <taxon>Eurotiales</taxon>
        <taxon>Aspergillaceae</taxon>
        <taxon>Penicillium</taxon>
    </lineage>
</organism>
<dbReference type="InterPro" id="IPR037523">
    <property type="entry name" value="VOC_core"/>
</dbReference>
<dbReference type="Gene3D" id="3.10.180.10">
    <property type="entry name" value="2,3-Dihydroxybiphenyl 1,2-Dioxygenase, domain 1"/>
    <property type="match status" value="2"/>
</dbReference>
<dbReference type="FunFam" id="3.10.180.10:FF:000034">
    <property type="entry name" value="Glyoxalase/Bleomycin resistance protein/Dihydroxybiphenyl dioxygenase"/>
    <property type="match status" value="1"/>
</dbReference>
<dbReference type="InterPro" id="IPR051785">
    <property type="entry name" value="MMCE/EMCE_epimerase"/>
</dbReference>
<feature type="domain" description="VOC" evidence="2">
    <location>
        <begin position="190"/>
        <end position="316"/>
    </location>
</feature>
<protein>
    <recommendedName>
        <fullName evidence="2">VOC domain-containing protein</fullName>
    </recommendedName>
</protein>
<comment type="caution">
    <text evidence="3">The sequence shown here is derived from an EMBL/GenBank/DDBJ whole genome shotgun (WGS) entry which is preliminary data.</text>
</comment>
<sequence length="349" mass="39820">MVRPNHGASVPDVVAIGSERENVTQWQERCGIKKEDQIRLVKLAHMRYQHPDLHQITTFLEDFGMTVAKRTEGQIWYRGYGDDQYVYYARKGPKEYLGGTFTVETYQDLEKATKLPTASEIKELSDAPGGGSMVTLTDPEGFPVNLIYGQEAAEKGEFPEKLTVNYEDEKPRIRRFQRFQPGPAAVHKTKLGHFGVCTQKFDDLVTFYTKNFNIVPTDFLYVGEDGQKRNVALFAHIDRGSDYVDHHSFFISTNATTHVHHCSFEVHDFDTQKLGHQWLADKKYESVWGVGRHILGSQIFDYWWDTTGNMIEHYADGDLVNDQTPIGYGPAGDESLAVWGPEVPSWFLK</sequence>
<dbReference type="CDD" id="cd07267">
    <property type="entry name" value="THT_Oxygenase_N"/>
    <property type="match status" value="1"/>
</dbReference>
<keyword evidence="1" id="KW-0479">Metal-binding</keyword>
<gene>
    <name evidence="3" type="ORF">N7496_002345</name>
</gene>
<dbReference type="PANTHER" id="PTHR43048">
    <property type="entry name" value="METHYLMALONYL-COA EPIMERASE"/>
    <property type="match status" value="1"/>
</dbReference>
<reference evidence="3" key="2">
    <citation type="journal article" date="2023" name="IMA Fungus">
        <title>Comparative genomic study of the Penicillium genus elucidates a diverse pangenome and 15 lateral gene transfer events.</title>
        <authorList>
            <person name="Petersen C."/>
            <person name="Sorensen T."/>
            <person name="Nielsen M.R."/>
            <person name="Sondergaard T.E."/>
            <person name="Sorensen J.L."/>
            <person name="Fitzpatrick D.A."/>
            <person name="Frisvad J.C."/>
            <person name="Nielsen K.L."/>
        </authorList>
    </citation>
    <scope>NUCLEOTIDE SEQUENCE</scope>
    <source>
        <strain evidence="3">IBT 29864</strain>
    </source>
</reference>